<keyword evidence="14" id="KW-0862">Zinc</keyword>
<name>A0A5N5TK08_9CRUS</name>
<evidence type="ECO:0000256" key="15">
    <source>
        <dbReference type="ARBA" id="ARBA00023034"/>
    </source>
</evidence>
<dbReference type="Proteomes" id="UP000326759">
    <property type="component" value="Unassembled WGS sequence"/>
</dbReference>
<sequence length="509" mass="57061">MIIKIFAIFCITSYAKAIQPISEENEYFKINFVYAINDINVNSTNSISMDYSGLNSTTKINSNENDCKISPELSDEINKYKSEVEKIIKYVLSGDFKGKTFDLLAELTDTFGARMTGSKELESSIEWLKKKSEEENLENVHSEYFKAPHWVRNNESLYLVRPRRQKMSLLGLGSSVGTPNDGIWAEAFVVTNFQQLEDNPLKAKGKIVVYNPTWTSYSEMVKYRAHGASKAAKVGAIASLVSSVTPFSIYSPHTGWQMYDKTIHKIPTASITKEDAQMLQRFQDRGETCILHLHMGAQNFPEVTVRNLVSEVTGRDIPEEVVVVSGHLDSWDVGVGAMDDGGGSIISWLAPVILRKLELKPRRTIRTVLFSGEEQGLHGGKAYFDLHSKSNEKFQILLESDSGTFNPFGLSFSGNNEAQCLMKEVLSLFDSLNTTKLVMPMEGGPDIIFWEKAGIPTGALLNSNDDYFFYHHSEGDTMTVEDRESLDKCTAFWTALAYILGEFNVTIPR</sequence>
<organism evidence="24 25">
    <name type="scientific">Armadillidium nasatum</name>
    <dbReference type="NCBI Taxonomy" id="96803"/>
    <lineage>
        <taxon>Eukaryota</taxon>
        <taxon>Metazoa</taxon>
        <taxon>Ecdysozoa</taxon>
        <taxon>Arthropoda</taxon>
        <taxon>Crustacea</taxon>
        <taxon>Multicrustacea</taxon>
        <taxon>Malacostraca</taxon>
        <taxon>Eumalacostraca</taxon>
        <taxon>Peracarida</taxon>
        <taxon>Isopoda</taxon>
        <taxon>Oniscidea</taxon>
        <taxon>Crinocheta</taxon>
        <taxon>Armadillidiidae</taxon>
        <taxon>Armadillidium</taxon>
    </lineage>
</organism>
<evidence type="ECO:0000256" key="9">
    <source>
        <dbReference type="ARBA" id="ARBA00022670"/>
    </source>
</evidence>
<keyword evidence="25" id="KW-1185">Reference proteome</keyword>
<keyword evidence="13" id="KW-0256">Endoplasmic reticulum</keyword>
<dbReference type="GO" id="GO:0043171">
    <property type="term" value="P:peptide catabolic process"/>
    <property type="evidence" value="ECO:0007669"/>
    <property type="project" value="TreeGrafter"/>
</dbReference>
<gene>
    <name evidence="24" type="primary">cpq_0</name>
    <name evidence="24" type="ORF">Anas_08734</name>
</gene>
<evidence type="ECO:0000256" key="1">
    <source>
        <dbReference type="ARBA" id="ARBA00004240"/>
    </source>
</evidence>
<evidence type="ECO:0000256" key="17">
    <source>
        <dbReference type="ARBA" id="ARBA00023145"/>
    </source>
</evidence>
<proteinExistence type="inferred from homology"/>
<protein>
    <recommendedName>
        <fullName evidence="6">Carboxypeptidase Q</fullName>
    </recommendedName>
    <alternativeName>
        <fullName evidence="21">Plasma glutamate carboxypeptidase</fullName>
    </alternativeName>
</protein>
<evidence type="ECO:0000256" key="21">
    <source>
        <dbReference type="ARBA" id="ARBA00033328"/>
    </source>
</evidence>
<evidence type="ECO:0000256" key="8">
    <source>
        <dbReference type="ARBA" id="ARBA00022645"/>
    </source>
</evidence>
<dbReference type="PANTHER" id="PTHR12053:SF3">
    <property type="entry name" value="CARBOXYPEPTIDASE Q"/>
    <property type="match status" value="1"/>
</dbReference>
<keyword evidence="8 24" id="KW-0121">Carboxypeptidase</keyword>
<dbReference type="Gene3D" id="3.50.30.30">
    <property type="match status" value="1"/>
</dbReference>
<dbReference type="AlphaFoldDB" id="A0A5N5TK08"/>
<dbReference type="GO" id="GO:0046872">
    <property type="term" value="F:metal ion binding"/>
    <property type="evidence" value="ECO:0007669"/>
    <property type="project" value="UniProtKB-KW"/>
</dbReference>
<evidence type="ECO:0000256" key="13">
    <source>
        <dbReference type="ARBA" id="ARBA00022824"/>
    </source>
</evidence>
<dbReference type="GO" id="GO:0006508">
    <property type="term" value="P:proteolysis"/>
    <property type="evidence" value="ECO:0007669"/>
    <property type="project" value="UniProtKB-KW"/>
</dbReference>
<evidence type="ECO:0000256" key="11">
    <source>
        <dbReference type="ARBA" id="ARBA00022729"/>
    </source>
</evidence>
<dbReference type="GO" id="GO:0005794">
    <property type="term" value="C:Golgi apparatus"/>
    <property type="evidence" value="ECO:0007669"/>
    <property type="project" value="UniProtKB-SubCell"/>
</dbReference>
<dbReference type="GO" id="GO:0005783">
    <property type="term" value="C:endoplasmic reticulum"/>
    <property type="evidence" value="ECO:0007669"/>
    <property type="project" value="UniProtKB-SubCell"/>
</dbReference>
<feature type="signal peptide" evidence="22">
    <location>
        <begin position="1"/>
        <end position="17"/>
    </location>
</feature>
<evidence type="ECO:0000256" key="16">
    <source>
        <dbReference type="ARBA" id="ARBA00023049"/>
    </source>
</evidence>
<keyword evidence="15" id="KW-0333">Golgi apparatus</keyword>
<evidence type="ECO:0000256" key="7">
    <source>
        <dbReference type="ARBA" id="ARBA00022525"/>
    </source>
</evidence>
<dbReference type="PANTHER" id="PTHR12053">
    <property type="entry name" value="PROTEASE FAMILY M28 PLASMA GLUTAMATE CARBOXYPEPTIDASE-RELATED"/>
    <property type="match status" value="1"/>
</dbReference>
<dbReference type="GO" id="GO:0005764">
    <property type="term" value="C:lysosome"/>
    <property type="evidence" value="ECO:0007669"/>
    <property type="project" value="UniProtKB-SubCell"/>
</dbReference>
<evidence type="ECO:0000256" key="2">
    <source>
        <dbReference type="ARBA" id="ARBA00004371"/>
    </source>
</evidence>
<keyword evidence="12" id="KW-0378">Hydrolase</keyword>
<keyword evidence="19" id="KW-0458">Lysosome</keyword>
<dbReference type="GO" id="GO:0004180">
    <property type="term" value="F:carboxypeptidase activity"/>
    <property type="evidence" value="ECO:0007669"/>
    <property type="project" value="UniProtKB-KW"/>
</dbReference>
<dbReference type="InterPro" id="IPR039866">
    <property type="entry name" value="CPQ"/>
</dbReference>
<evidence type="ECO:0000256" key="22">
    <source>
        <dbReference type="SAM" id="SignalP"/>
    </source>
</evidence>
<evidence type="ECO:0000313" key="24">
    <source>
        <dbReference type="EMBL" id="KAB7506482.1"/>
    </source>
</evidence>
<keyword evidence="18" id="KW-0325">Glycoprotein</keyword>
<evidence type="ECO:0000259" key="23">
    <source>
        <dbReference type="Pfam" id="PF04389"/>
    </source>
</evidence>
<dbReference type="OrthoDB" id="10013407at2759"/>
<comment type="caution">
    <text evidence="24">The sequence shown here is derived from an EMBL/GenBank/DDBJ whole genome shotgun (WGS) entry which is preliminary data.</text>
</comment>
<evidence type="ECO:0000313" key="25">
    <source>
        <dbReference type="Proteomes" id="UP000326759"/>
    </source>
</evidence>
<evidence type="ECO:0000256" key="10">
    <source>
        <dbReference type="ARBA" id="ARBA00022723"/>
    </source>
</evidence>
<comment type="similarity">
    <text evidence="5">Belongs to the peptidase M28 family.</text>
</comment>
<feature type="chain" id="PRO_5024402120" description="Carboxypeptidase Q" evidence="22">
    <location>
        <begin position="18"/>
        <end position="509"/>
    </location>
</feature>
<evidence type="ECO:0000256" key="14">
    <source>
        <dbReference type="ARBA" id="ARBA00022833"/>
    </source>
</evidence>
<dbReference type="EMBL" id="SEYY01000787">
    <property type="protein sequence ID" value="KAB7506482.1"/>
    <property type="molecule type" value="Genomic_DNA"/>
</dbReference>
<evidence type="ECO:0000256" key="6">
    <source>
        <dbReference type="ARBA" id="ARBA00014116"/>
    </source>
</evidence>
<dbReference type="CDD" id="cd03883">
    <property type="entry name" value="M28_Pgcp_like"/>
    <property type="match status" value="1"/>
</dbReference>
<dbReference type="InterPro" id="IPR007484">
    <property type="entry name" value="Peptidase_M28"/>
</dbReference>
<dbReference type="Gene3D" id="3.40.630.10">
    <property type="entry name" value="Zn peptidases"/>
    <property type="match status" value="1"/>
</dbReference>
<evidence type="ECO:0000256" key="5">
    <source>
        <dbReference type="ARBA" id="ARBA00010918"/>
    </source>
</evidence>
<dbReference type="Pfam" id="PF04389">
    <property type="entry name" value="Peptidase_M28"/>
    <property type="match status" value="1"/>
</dbReference>
<accession>A0A5N5TK08</accession>
<evidence type="ECO:0000256" key="18">
    <source>
        <dbReference type="ARBA" id="ARBA00023180"/>
    </source>
</evidence>
<reference evidence="24 25" key="1">
    <citation type="journal article" date="2019" name="PLoS Biol.">
        <title>Sex chromosomes control vertical transmission of feminizing Wolbachia symbionts in an isopod.</title>
        <authorList>
            <person name="Becking T."/>
            <person name="Chebbi M.A."/>
            <person name="Giraud I."/>
            <person name="Moumen B."/>
            <person name="Laverre T."/>
            <person name="Caubet Y."/>
            <person name="Peccoud J."/>
            <person name="Gilbert C."/>
            <person name="Cordaux R."/>
        </authorList>
    </citation>
    <scope>NUCLEOTIDE SEQUENCE [LARGE SCALE GENOMIC DNA]</scope>
    <source>
        <strain evidence="24">ANa2</strain>
        <tissue evidence="24">Whole body excluding digestive tract and cuticle</tissue>
    </source>
</reference>
<evidence type="ECO:0000256" key="3">
    <source>
        <dbReference type="ARBA" id="ARBA00004555"/>
    </source>
</evidence>
<keyword evidence="7" id="KW-0964">Secreted</keyword>
<dbReference type="GO" id="GO:0005615">
    <property type="term" value="C:extracellular space"/>
    <property type="evidence" value="ECO:0007669"/>
    <property type="project" value="TreeGrafter"/>
</dbReference>
<keyword evidence="11 22" id="KW-0732">Signal</keyword>
<keyword evidence="17" id="KW-0865">Zymogen</keyword>
<keyword evidence="9" id="KW-0645">Protease</keyword>
<keyword evidence="16" id="KW-0482">Metalloprotease</keyword>
<evidence type="ECO:0000256" key="4">
    <source>
        <dbReference type="ARBA" id="ARBA00004613"/>
    </source>
</evidence>
<evidence type="ECO:0000256" key="20">
    <source>
        <dbReference type="ARBA" id="ARBA00025833"/>
    </source>
</evidence>
<comment type="subunit">
    <text evidence="20">Homodimer. The monomeric form is inactive while the homodimer is active.</text>
</comment>
<feature type="domain" description="Peptidase M28" evidence="23">
    <location>
        <begin position="307"/>
        <end position="495"/>
    </location>
</feature>
<dbReference type="FunFam" id="3.50.30.30:FF:000009">
    <property type="entry name" value="Carboxypeptidase Q"/>
    <property type="match status" value="1"/>
</dbReference>
<dbReference type="GO" id="GO:0070573">
    <property type="term" value="F:metallodipeptidase activity"/>
    <property type="evidence" value="ECO:0007669"/>
    <property type="project" value="InterPro"/>
</dbReference>
<evidence type="ECO:0000256" key="12">
    <source>
        <dbReference type="ARBA" id="ARBA00022801"/>
    </source>
</evidence>
<dbReference type="SUPFAM" id="SSF53187">
    <property type="entry name" value="Zn-dependent exopeptidases"/>
    <property type="match status" value="1"/>
</dbReference>
<comment type="subcellular location">
    <subcellularLocation>
        <location evidence="1">Endoplasmic reticulum</location>
    </subcellularLocation>
    <subcellularLocation>
        <location evidence="3">Golgi apparatus</location>
    </subcellularLocation>
    <subcellularLocation>
        <location evidence="2">Lysosome</location>
    </subcellularLocation>
    <subcellularLocation>
        <location evidence="4">Secreted</location>
    </subcellularLocation>
</comment>
<dbReference type="FunFam" id="3.40.630.10:FF:000036">
    <property type="entry name" value="Carboxypeptidase Q"/>
    <property type="match status" value="1"/>
</dbReference>
<keyword evidence="10" id="KW-0479">Metal-binding</keyword>
<evidence type="ECO:0000256" key="19">
    <source>
        <dbReference type="ARBA" id="ARBA00023228"/>
    </source>
</evidence>